<keyword evidence="2" id="KW-1185">Reference proteome</keyword>
<dbReference type="EnsemblPlants" id="OPUNC01G03390.1">
    <property type="protein sequence ID" value="OPUNC01G03390.1"/>
    <property type="gene ID" value="OPUNC01G03390"/>
</dbReference>
<protein>
    <submittedName>
        <fullName evidence="1">Uncharacterized protein</fullName>
    </submittedName>
</protein>
<sequence>MADEWEELALTVPETLMQVGSGMEAVRKIQVAHRKIQERAAFVRNIRFGMPAATAMSLFDDPAPVGVCPTMTLEEARREISRGAVRHAMADHVFTRYTEHLGIQHEPPCTSRDTHYLDAIRITDKALVKISEAAWLAEAAKDAVDIAETFLPQTELKTEWALAAQDLAERADYEATQALEEVHNARHVIALEFFDAWTIVRRGRVRSAEIKEWRELALKAPGTLVLIGDAELKTLALIEAAASKFQKHVRLLREVRLGTPTATSVDNFADPDPEGVLATELLENARRGISKSAVRHAKTHHIFARYAASLGIQDDDEAYRSWDVKHQDAAGRMVAALKNVIDAVSDAEAAKDAVAMVGILPYQCPLWKSWALRAQNLTTFASVKAALAIIDVRQAREAFAMEFLRAWVILRRTGSLRLMDDSASLWSSSTPA</sequence>
<reference evidence="1" key="2">
    <citation type="submission" date="2018-05" db="EMBL/GenBank/DDBJ databases">
        <title>OpunRS2 (Oryza punctata Reference Sequence Version 2).</title>
        <authorList>
            <person name="Zhang J."/>
            <person name="Kudrna D."/>
            <person name="Lee S."/>
            <person name="Talag J."/>
            <person name="Welchert J."/>
            <person name="Wing R.A."/>
        </authorList>
    </citation>
    <scope>NUCLEOTIDE SEQUENCE [LARGE SCALE GENOMIC DNA]</scope>
</reference>
<name>A0A0E0JE98_ORYPU</name>
<dbReference type="Gramene" id="OPUNC01G03390.1">
    <property type="protein sequence ID" value="OPUNC01G03390.1"/>
    <property type="gene ID" value="OPUNC01G03390"/>
</dbReference>
<dbReference type="HOGENOM" id="CLU_033499_0_0_1"/>
<organism evidence="1">
    <name type="scientific">Oryza punctata</name>
    <name type="common">Red rice</name>
    <dbReference type="NCBI Taxonomy" id="4537"/>
    <lineage>
        <taxon>Eukaryota</taxon>
        <taxon>Viridiplantae</taxon>
        <taxon>Streptophyta</taxon>
        <taxon>Embryophyta</taxon>
        <taxon>Tracheophyta</taxon>
        <taxon>Spermatophyta</taxon>
        <taxon>Magnoliopsida</taxon>
        <taxon>Liliopsida</taxon>
        <taxon>Poales</taxon>
        <taxon>Poaceae</taxon>
        <taxon>BOP clade</taxon>
        <taxon>Oryzoideae</taxon>
        <taxon>Oryzeae</taxon>
        <taxon>Oryzinae</taxon>
        <taxon>Oryza</taxon>
    </lineage>
</organism>
<evidence type="ECO:0000313" key="1">
    <source>
        <dbReference type="EnsemblPlants" id="OPUNC01G03390.1"/>
    </source>
</evidence>
<accession>A0A0E0JE98</accession>
<evidence type="ECO:0000313" key="2">
    <source>
        <dbReference type="Proteomes" id="UP000026962"/>
    </source>
</evidence>
<dbReference type="OMA" id="KTHHIFA"/>
<reference evidence="1" key="1">
    <citation type="submission" date="2015-04" db="UniProtKB">
        <authorList>
            <consortium name="EnsemblPlants"/>
        </authorList>
    </citation>
    <scope>IDENTIFICATION</scope>
</reference>
<proteinExistence type="predicted"/>
<dbReference type="AlphaFoldDB" id="A0A0E0JE98"/>
<dbReference type="Proteomes" id="UP000026962">
    <property type="component" value="Chromosome 1"/>
</dbReference>